<name>A0ABS7FWI1_9ACTN</name>
<organism evidence="1 2">
    <name type="scientific">Actinomadura parmotrematis</name>
    <dbReference type="NCBI Taxonomy" id="2864039"/>
    <lineage>
        <taxon>Bacteria</taxon>
        <taxon>Bacillati</taxon>
        <taxon>Actinomycetota</taxon>
        <taxon>Actinomycetes</taxon>
        <taxon>Streptosporangiales</taxon>
        <taxon>Thermomonosporaceae</taxon>
        <taxon>Actinomadura</taxon>
    </lineage>
</organism>
<comment type="caution">
    <text evidence="1">The sequence shown here is derived from an EMBL/GenBank/DDBJ whole genome shotgun (WGS) entry which is preliminary data.</text>
</comment>
<dbReference type="RefSeq" id="WP_220168026.1">
    <property type="nucleotide sequence ID" value="NZ_JAIBOA010000013.1"/>
</dbReference>
<evidence type="ECO:0000313" key="1">
    <source>
        <dbReference type="EMBL" id="MBW8484790.1"/>
    </source>
</evidence>
<dbReference type="Proteomes" id="UP000774570">
    <property type="component" value="Unassembled WGS sequence"/>
</dbReference>
<accession>A0ABS7FWI1</accession>
<protein>
    <submittedName>
        <fullName evidence="1">Uncharacterized protein</fullName>
    </submittedName>
</protein>
<sequence length="271" mass="28691">MSDPYLSEVRWSGTELLVRGRVGAAGAAPPAELLLRERGGARVFTAPLSTEEAGGDLRFRAALDVASIAGGPLPHGVWDVELGAGGRGVPLGRDRDAGLETEPQRRFLPGDGTAVVYFGVRGTLAVDVGGEPHAAGEVRAEALAWNAGAEELVVRGRVRYDDLPSPVSATLALRESAKGRVYEVIAALEEEAGGLAYTASIPLTRAFIDDPLPRGVWDAVLVLGFSGMHREMRVMAPPDGVDLQVWRRLRHVRVATSVAPDPLRVSVGRPG</sequence>
<gene>
    <name evidence="1" type="ORF">K1Y72_20575</name>
</gene>
<evidence type="ECO:0000313" key="2">
    <source>
        <dbReference type="Proteomes" id="UP000774570"/>
    </source>
</evidence>
<reference evidence="1 2" key="1">
    <citation type="submission" date="2021-07" db="EMBL/GenBank/DDBJ databases">
        <title>Actinomadura sp. PM05-2 isolated from lichen.</title>
        <authorList>
            <person name="Somphong A."/>
            <person name="Phongsopitanun W."/>
            <person name="Tanasupawat S."/>
            <person name="Peongsungnone V."/>
        </authorList>
    </citation>
    <scope>NUCLEOTIDE SEQUENCE [LARGE SCALE GENOMIC DNA]</scope>
    <source>
        <strain evidence="1 2">PM05-2</strain>
    </source>
</reference>
<dbReference type="EMBL" id="JAIBOA010000013">
    <property type="protein sequence ID" value="MBW8484790.1"/>
    <property type="molecule type" value="Genomic_DNA"/>
</dbReference>
<proteinExistence type="predicted"/>
<keyword evidence="2" id="KW-1185">Reference proteome</keyword>